<dbReference type="EMBL" id="RCWN01000002">
    <property type="protein sequence ID" value="RLQ85246.1"/>
    <property type="molecule type" value="Genomic_DNA"/>
</dbReference>
<feature type="compositionally biased region" description="Basic and acidic residues" evidence="1">
    <location>
        <begin position="494"/>
        <end position="514"/>
    </location>
</feature>
<sequence length="593" mass="67400">MSDYENAQEATREFFETLSKTARLRTIRRLQTTNSLEASQFETAAQQRFLEFKDDVIAHEAYRDKPLGFLDDLKSNHDLLLHGIDQHIAPGHQSVKARETLLNAIGAADDFDDERWHSTAQSLNHQLGHNLKKNFSGADLSSLAEAQNRFAGSLQDYVKDLSPMRCSDGDKAAQFRTKKQEALLELRKTLALSDKQIGEWKDNWGDNILRRFDERTKHLDPGRERSDRNAQIVNTYFEDLDNEARLARLVADRAEQRLIGFGKEMIATEAYKKASGFSDQVRSSFERVSSSIDDHVCPGPAAIRARRGQLNCLETYLPKTEEDRRKIRTGDDSFLGQERCQRIAETLNRNLSENHGSRLEKWEAGEIPHLLLDMDAMQNNLRSGVRNNESIHADGRRIDPSMPDMADRLAEQSRAIDARKHEIRSVVGEDFFNRLEQKTGDEPNKRKLSRDDSETGRPRQVRRLSAGSRPEPALQDDQADISTASEASRSPSPVREEGERRSSSPNRQNERVDLDLALIGVDDPTDEQRRIMRDWAEPGQLTHDRLMAMTGAPERLDLSDDAFSTESEPEVGNTAHDRSESDRSRERSQSAGR</sequence>
<feature type="compositionally biased region" description="Basic and acidic residues" evidence="1">
    <location>
        <begin position="434"/>
        <end position="457"/>
    </location>
</feature>
<evidence type="ECO:0000256" key="1">
    <source>
        <dbReference type="SAM" id="MobiDB-lite"/>
    </source>
</evidence>
<dbReference type="RefSeq" id="WP_121646663.1">
    <property type="nucleotide sequence ID" value="NZ_RCWN01000002.1"/>
</dbReference>
<reference evidence="2 3" key="1">
    <citation type="submission" date="2018-10" db="EMBL/GenBank/DDBJ databases">
        <title>Notoacmeibacter sp. M2BS9Y-3-1, whole genome shotgun sequence.</title>
        <authorList>
            <person name="Tuo L."/>
        </authorList>
    </citation>
    <scope>NUCLEOTIDE SEQUENCE [LARGE SCALE GENOMIC DNA]</scope>
    <source>
        <strain evidence="2 3">M2BS9Y-3-1</strain>
    </source>
</reference>
<dbReference type="AlphaFoldDB" id="A0A3L7J3M9"/>
<feature type="compositionally biased region" description="Polar residues" evidence="1">
    <location>
        <begin position="480"/>
        <end position="491"/>
    </location>
</feature>
<comment type="caution">
    <text evidence="2">The sequence shown here is derived from an EMBL/GenBank/DDBJ whole genome shotgun (WGS) entry which is preliminary data.</text>
</comment>
<feature type="compositionally biased region" description="Basic and acidic residues" evidence="1">
    <location>
        <begin position="575"/>
        <end position="593"/>
    </location>
</feature>
<protein>
    <submittedName>
        <fullName evidence="2">Uncharacterized protein</fullName>
    </submittedName>
</protein>
<feature type="region of interest" description="Disordered" evidence="1">
    <location>
        <begin position="550"/>
        <end position="593"/>
    </location>
</feature>
<proteinExistence type="predicted"/>
<keyword evidence="3" id="KW-1185">Reference proteome</keyword>
<feature type="region of interest" description="Disordered" evidence="1">
    <location>
        <begin position="434"/>
        <end position="517"/>
    </location>
</feature>
<evidence type="ECO:0000313" key="3">
    <source>
        <dbReference type="Proteomes" id="UP000281094"/>
    </source>
</evidence>
<organism evidence="2 3">
    <name type="scientific">Notoacmeibacter ruber</name>
    <dbReference type="NCBI Taxonomy" id="2670375"/>
    <lineage>
        <taxon>Bacteria</taxon>
        <taxon>Pseudomonadati</taxon>
        <taxon>Pseudomonadota</taxon>
        <taxon>Alphaproteobacteria</taxon>
        <taxon>Hyphomicrobiales</taxon>
        <taxon>Notoacmeibacteraceae</taxon>
        <taxon>Notoacmeibacter</taxon>
    </lineage>
</organism>
<gene>
    <name evidence="2" type="ORF">D8780_14890</name>
</gene>
<name>A0A3L7J3M9_9HYPH</name>
<evidence type="ECO:0000313" key="2">
    <source>
        <dbReference type="EMBL" id="RLQ85246.1"/>
    </source>
</evidence>
<accession>A0A3L7J3M9</accession>
<dbReference type="Proteomes" id="UP000281094">
    <property type="component" value="Unassembled WGS sequence"/>
</dbReference>